<keyword evidence="4" id="KW-1185">Reference proteome</keyword>
<reference evidence="2 4" key="2">
    <citation type="submission" date="2022-06" db="EMBL/GenBank/DDBJ databases">
        <title>Chromosome and plasmid sequencings of Enterobacteriales species co-exiting double carbapenemases.</title>
        <authorList>
            <person name="Fu Y."/>
        </authorList>
    </citation>
    <scope>NUCLEOTIDE SEQUENCE [LARGE SCALE GENOMIC DNA]</scope>
    <source>
        <strain evidence="2 4">21030615019</strain>
    </source>
</reference>
<dbReference type="KEGG" id="prq:CYG50_02645"/>
<name>A0A345LSB4_9GAMM</name>
<dbReference type="EMBL" id="JAGKLY010000001">
    <property type="protein sequence ID" value="MBQ0267000.1"/>
    <property type="molecule type" value="Genomic_DNA"/>
</dbReference>
<comment type="caution">
    <text evidence="1">The sequence shown here is derived from an EMBL/GenBank/DDBJ whole genome shotgun (WGS) entry which is preliminary data.</text>
</comment>
<evidence type="ECO:0000313" key="3">
    <source>
        <dbReference type="Proteomes" id="UP000674270"/>
    </source>
</evidence>
<dbReference type="RefSeq" id="WP_102137632.1">
    <property type="nucleotide sequence ID" value="NZ_CP031123.2"/>
</dbReference>
<organism evidence="1 3">
    <name type="scientific">Providencia huaxiensis</name>
    <dbReference type="NCBI Taxonomy" id="2027290"/>
    <lineage>
        <taxon>Bacteria</taxon>
        <taxon>Pseudomonadati</taxon>
        <taxon>Pseudomonadota</taxon>
        <taxon>Gammaproteobacteria</taxon>
        <taxon>Enterobacterales</taxon>
        <taxon>Morganellaceae</taxon>
        <taxon>Providencia</taxon>
    </lineage>
</organism>
<evidence type="ECO:0000313" key="4">
    <source>
        <dbReference type="Proteomes" id="UP001252207"/>
    </source>
</evidence>
<protein>
    <submittedName>
        <fullName evidence="1">DUF3313 domain-containing protein</fullName>
    </submittedName>
</protein>
<accession>A0A345LSB4</accession>
<dbReference type="GeneID" id="89489703"/>
<gene>
    <name evidence="1" type="ORF">J7T18_01660</name>
    <name evidence="2" type="ORF">NLX89_08190</name>
</gene>
<dbReference type="AlphaFoldDB" id="A0A345LSB4"/>
<evidence type="ECO:0000313" key="1">
    <source>
        <dbReference type="EMBL" id="MBQ0267000.1"/>
    </source>
</evidence>
<dbReference type="Pfam" id="PF11769">
    <property type="entry name" value="DUF3313"/>
    <property type="match status" value="1"/>
</dbReference>
<evidence type="ECO:0000313" key="2">
    <source>
        <dbReference type="EMBL" id="MDT0133317.1"/>
    </source>
</evidence>
<proteinExistence type="predicted"/>
<dbReference type="Proteomes" id="UP001252207">
    <property type="component" value="Unassembled WGS sequence"/>
</dbReference>
<sequence length="216" mass="24090">MNHLTKNLIIIIGTLFLASCSSRLPSSTEQSNFLSNYDRLSEVKTPSGNIIKAWHSDQLNTTQKNKLIFTPIKFKPLNEHNKINEKFATVLLNYTNQQVKKELEKHFELTQTPGPNTLQFAGVITSVSATAEELKPYEVLPVMLVIAGTQLAVGSRDADTNIYFEWKVTDSQTGLPLYEAIRKNSGNQLSNTEQVITLEDLKDAVDIIADEVVPNA</sequence>
<dbReference type="EMBL" id="JANAVW010000001">
    <property type="protein sequence ID" value="MDT0133317.1"/>
    <property type="molecule type" value="Genomic_DNA"/>
</dbReference>
<reference evidence="1" key="1">
    <citation type="submission" date="2021-03" db="EMBL/GenBank/DDBJ databases">
        <authorList>
            <person name="Stanton E."/>
        </authorList>
    </citation>
    <scope>NUCLEOTIDE SEQUENCE</scope>
    <source>
        <strain evidence="1">2020EL-00113</strain>
    </source>
</reference>
<dbReference type="Proteomes" id="UP000674270">
    <property type="component" value="Unassembled WGS sequence"/>
</dbReference>
<dbReference type="InterPro" id="IPR021747">
    <property type="entry name" value="DUF3313"/>
</dbReference>
<dbReference type="OrthoDB" id="6192874at2"/>
<dbReference type="PROSITE" id="PS51257">
    <property type="entry name" value="PROKAR_LIPOPROTEIN"/>
    <property type="match status" value="1"/>
</dbReference>